<dbReference type="InterPro" id="IPR000843">
    <property type="entry name" value="HTH_LacI"/>
</dbReference>
<evidence type="ECO:0000256" key="1">
    <source>
        <dbReference type="ARBA" id="ARBA00022491"/>
    </source>
</evidence>
<dbReference type="SUPFAM" id="SSF47413">
    <property type="entry name" value="lambda repressor-like DNA-binding domains"/>
    <property type="match status" value="1"/>
</dbReference>
<dbReference type="AlphaFoldDB" id="A9H4X8"/>
<dbReference type="PANTHER" id="PTHR30146:SF148">
    <property type="entry name" value="HTH-TYPE TRANSCRIPTIONAL REPRESSOR PURR-RELATED"/>
    <property type="match status" value="1"/>
</dbReference>
<dbReference type="InterPro" id="IPR010982">
    <property type="entry name" value="Lambda_DNA-bd_dom_sf"/>
</dbReference>
<evidence type="ECO:0000256" key="3">
    <source>
        <dbReference type="ARBA" id="ARBA00023125"/>
    </source>
</evidence>
<evidence type="ECO:0000256" key="2">
    <source>
        <dbReference type="ARBA" id="ARBA00023015"/>
    </source>
</evidence>
<proteinExistence type="predicted"/>
<name>A9H4X8_GLUDA</name>
<organism evidence="6 7">
    <name type="scientific">Gluconacetobacter diazotrophicus (strain ATCC 49037 / DSM 5601 / CCUG 37298 / CIP 103539 / LMG 7603 / PAl5)</name>
    <dbReference type="NCBI Taxonomy" id="272568"/>
    <lineage>
        <taxon>Bacteria</taxon>
        <taxon>Pseudomonadati</taxon>
        <taxon>Pseudomonadota</taxon>
        <taxon>Alphaproteobacteria</taxon>
        <taxon>Acetobacterales</taxon>
        <taxon>Acetobacteraceae</taxon>
        <taxon>Gluconacetobacter</taxon>
    </lineage>
</organism>
<reference evidence="6 7" key="1">
    <citation type="journal article" date="2009" name="BMC Genomics">
        <title>Complete genome sequence of the sugarcane nitrogen-fixing endophyte Gluconacetobacter diazotrophicus Pal5.</title>
        <authorList>
            <person name="Bertalan M."/>
            <person name="Albano R."/>
            <person name="Padua V."/>
            <person name="Rouws L."/>
            <person name="Rojas C."/>
            <person name="Hemerly A."/>
            <person name="Teixeira K."/>
            <person name="Schwab S."/>
            <person name="Araujo J."/>
            <person name="Oliveira A."/>
            <person name="Franca L."/>
            <person name="Magalhaes V."/>
            <person name="Alqueres S."/>
            <person name="Cardoso A."/>
            <person name="Almeida W."/>
            <person name="Loureiro M.M."/>
            <person name="Nogueira E."/>
            <person name="Cidade D."/>
            <person name="Oliveira D."/>
            <person name="Simao T."/>
            <person name="Macedo J."/>
            <person name="Valadao A."/>
            <person name="Dreschsel M."/>
            <person name="Freitas F."/>
            <person name="Vidal M."/>
            <person name="Guedes H."/>
            <person name="Rodrigues E."/>
            <person name="Meneses C."/>
            <person name="Brioso P."/>
            <person name="Pozzer L."/>
            <person name="Figueiredo D."/>
            <person name="Montano H."/>
            <person name="Junior J."/>
            <person name="Filho G."/>
            <person name="Flores V."/>
            <person name="Ferreira B."/>
            <person name="Branco A."/>
            <person name="Gonzalez P."/>
            <person name="Guillobel H."/>
            <person name="Lemos M."/>
            <person name="Seibel L."/>
            <person name="Macedo J."/>
            <person name="Alves-Ferreira M."/>
            <person name="Sachetto-Martins G."/>
            <person name="Coelho A."/>
            <person name="Santos E."/>
            <person name="Amaral G."/>
            <person name="Neves A."/>
            <person name="Pacheco A.B."/>
            <person name="Carvalho D."/>
            <person name="Lery L."/>
            <person name="Bisch P."/>
            <person name="Rossle S.C."/>
            <person name="Urmenyi T."/>
            <person name="Kruger W.V."/>
            <person name="Martins O."/>
            <person name="Baldani J.I."/>
            <person name="Ferreira P.C."/>
        </authorList>
    </citation>
    <scope>NUCLEOTIDE SEQUENCE [LARGE SCALE GENOMIC DNA]</scope>
    <source>
        <strain evidence="7">ATCC 49037 / DSM 5601 / CCUG 37298 / CIP 103539 / LMG 7603 / PAl5</strain>
    </source>
</reference>
<evidence type="ECO:0000256" key="4">
    <source>
        <dbReference type="ARBA" id="ARBA00023163"/>
    </source>
</evidence>
<dbReference type="Gene3D" id="3.40.50.2300">
    <property type="match status" value="2"/>
</dbReference>
<dbReference type="PANTHER" id="PTHR30146">
    <property type="entry name" value="LACI-RELATED TRANSCRIPTIONAL REPRESSOR"/>
    <property type="match status" value="1"/>
</dbReference>
<keyword evidence="4" id="KW-0804">Transcription</keyword>
<dbReference type="SUPFAM" id="SSF53822">
    <property type="entry name" value="Periplasmic binding protein-like I"/>
    <property type="match status" value="1"/>
</dbReference>
<sequence>MGRLEDPVSAKPTILDVARVAGVSKSTVSLVLQKNPIVSEGARSRVLAAIRQVGYVYNRNAANLRQSRSNAIGIVVNDVTNSFFAEMAVGMDMIVQSAGFVQLMAHTGESVERQAEVLSAMLEHGVSGIILSPARGTRAADLKAHMAGPVPIVLAVRDLPGLRATTVVADNRAGSHEAARHLIGLGHCRIAWLGGFPDTSVYQTRLSGLRDAMAEAGLLFEEAYAVESNASRPGGVQAMGRLLDMPGHPMACMCVNDAVAFGACDGLRGAGLEPGRDFAIVGFDDVMGARTAVPALTTVATDPEAVGRRTAQILLHRISSGDVRPETITTPARLVVRASCGEPWSAGPVAAAGAVPEMR</sequence>
<dbReference type="KEGG" id="gdi:GDI0319"/>
<dbReference type="PROSITE" id="PS50932">
    <property type="entry name" value="HTH_LACI_2"/>
    <property type="match status" value="1"/>
</dbReference>
<evidence type="ECO:0000259" key="5">
    <source>
        <dbReference type="PROSITE" id="PS50932"/>
    </source>
</evidence>
<evidence type="ECO:0000313" key="6">
    <source>
        <dbReference type="EMBL" id="CAP54262.1"/>
    </source>
</evidence>
<evidence type="ECO:0000313" key="7">
    <source>
        <dbReference type="Proteomes" id="UP000001176"/>
    </source>
</evidence>
<dbReference type="OrthoDB" id="9772505at2"/>
<dbReference type="Proteomes" id="UP000001176">
    <property type="component" value="Chromosome"/>
</dbReference>
<dbReference type="GO" id="GO:0003700">
    <property type="term" value="F:DNA-binding transcription factor activity"/>
    <property type="evidence" value="ECO:0007669"/>
    <property type="project" value="TreeGrafter"/>
</dbReference>
<dbReference type="CDD" id="cd06289">
    <property type="entry name" value="PBP1_MalI-like"/>
    <property type="match status" value="1"/>
</dbReference>
<keyword evidence="3" id="KW-0238">DNA-binding</keyword>
<dbReference type="Pfam" id="PF00356">
    <property type="entry name" value="LacI"/>
    <property type="match status" value="1"/>
</dbReference>
<dbReference type="Gene3D" id="1.10.260.40">
    <property type="entry name" value="lambda repressor-like DNA-binding domains"/>
    <property type="match status" value="1"/>
</dbReference>
<dbReference type="SMART" id="SM00354">
    <property type="entry name" value="HTH_LACI"/>
    <property type="match status" value="1"/>
</dbReference>
<dbReference type="GO" id="GO:0000976">
    <property type="term" value="F:transcription cis-regulatory region binding"/>
    <property type="evidence" value="ECO:0007669"/>
    <property type="project" value="TreeGrafter"/>
</dbReference>
<dbReference type="PROSITE" id="PS00356">
    <property type="entry name" value="HTH_LACI_1"/>
    <property type="match status" value="1"/>
</dbReference>
<dbReference type="CDD" id="cd01392">
    <property type="entry name" value="HTH_LacI"/>
    <property type="match status" value="1"/>
</dbReference>
<keyword evidence="2" id="KW-0805">Transcription regulation</keyword>
<dbReference type="EMBL" id="AM889285">
    <property type="protein sequence ID" value="CAP54262.1"/>
    <property type="molecule type" value="Genomic_DNA"/>
</dbReference>
<dbReference type="InterPro" id="IPR028082">
    <property type="entry name" value="Peripla_BP_I"/>
</dbReference>
<gene>
    <name evidence="6" type="primary">LacI</name>
    <name evidence="6" type="ordered locus">GDI0319</name>
</gene>
<accession>A9H4X8</accession>
<keyword evidence="1" id="KW-0678">Repressor</keyword>
<feature type="domain" description="HTH lacI-type" evidence="5">
    <location>
        <begin position="12"/>
        <end position="66"/>
    </location>
</feature>
<dbReference type="InterPro" id="IPR046335">
    <property type="entry name" value="LacI/GalR-like_sensor"/>
</dbReference>
<dbReference type="Pfam" id="PF13377">
    <property type="entry name" value="Peripla_BP_3"/>
    <property type="match status" value="1"/>
</dbReference>
<protein>
    <submittedName>
        <fullName evidence="6">Putative transcriptional regulator, LacI family</fullName>
    </submittedName>
</protein>
<keyword evidence="7" id="KW-1185">Reference proteome</keyword>